<dbReference type="KEGG" id="csol:105367737"/>
<dbReference type="FunFam" id="2.40.10.10:FF:000036">
    <property type="entry name" value="Trypsin beta"/>
    <property type="match status" value="1"/>
</dbReference>
<proteinExistence type="inferred from homology"/>
<evidence type="ECO:0000256" key="2">
    <source>
        <dbReference type="ARBA" id="ARBA00007664"/>
    </source>
</evidence>
<evidence type="ECO:0000256" key="1">
    <source>
        <dbReference type="ARBA" id="ARBA00004239"/>
    </source>
</evidence>
<evidence type="ECO:0000256" key="6">
    <source>
        <dbReference type="ARBA" id="ARBA00023157"/>
    </source>
</evidence>
<organism evidence="9 10">
    <name type="scientific">Ceratosolen solmsi marchali</name>
    <dbReference type="NCBI Taxonomy" id="326594"/>
    <lineage>
        <taxon>Eukaryota</taxon>
        <taxon>Metazoa</taxon>
        <taxon>Ecdysozoa</taxon>
        <taxon>Arthropoda</taxon>
        <taxon>Hexapoda</taxon>
        <taxon>Insecta</taxon>
        <taxon>Pterygota</taxon>
        <taxon>Neoptera</taxon>
        <taxon>Endopterygota</taxon>
        <taxon>Hymenoptera</taxon>
        <taxon>Apocrita</taxon>
        <taxon>Proctotrupomorpha</taxon>
        <taxon>Chalcidoidea</taxon>
        <taxon>Agaonidae</taxon>
        <taxon>Agaoninae</taxon>
        <taxon>Ceratosolen</taxon>
    </lineage>
</organism>
<evidence type="ECO:0000313" key="9">
    <source>
        <dbReference type="Proteomes" id="UP000695007"/>
    </source>
</evidence>
<dbReference type="GO" id="GO:0004252">
    <property type="term" value="F:serine-type endopeptidase activity"/>
    <property type="evidence" value="ECO:0007669"/>
    <property type="project" value="InterPro"/>
</dbReference>
<dbReference type="SMART" id="SM00020">
    <property type="entry name" value="Tryp_SPc"/>
    <property type="match status" value="1"/>
</dbReference>
<sequence>MKYQVAVILFTIVTTGTLAKDVRIIGGEDGNVRTHPFLVSFKYLDDFKAICGGSIISNKHILTSAQCARNVNTDAQYIRVYSGIALLEGNAGNANEIDTVFIHPAFTAEHNRDEMYLHDIAVIKVKDVFEFNELQSAIELLDRDVTDNDSGFIFGWGSMSHPTPTYPIQMQKAEVRIISLRLCMSLLAFHLYDCQICAYNQLGIGPCLGDSGGPLVIDGKIAGIISVSIPCAQGVPDIYVRTHYYIDFIRHMMIL</sequence>
<dbReference type="AlphaFoldDB" id="A0AAJ6YUU1"/>
<keyword evidence="7" id="KW-0732">Signal</keyword>
<comment type="subcellular location">
    <subcellularLocation>
        <location evidence="1">Secreted</location>
        <location evidence="1">Extracellular space</location>
    </subcellularLocation>
</comment>
<evidence type="ECO:0000259" key="8">
    <source>
        <dbReference type="PROSITE" id="PS50240"/>
    </source>
</evidence>
<evidence type="ECO:0000256" key="7">
    <source>
        <dbReference type="SAM" id="SignalP"/>
    </source>
</evidence>
<evidence type="ECO:0000256" key="3">
    <source>
        <dbReference type="ARBA" id="ARBA00022670"/>
    </source>
</evidence>
<keyword evidence="5" id="KW-0720">Serine protease</keyword>
<dbReference type="RefSeq" id="XP_011504808.1">
    <property type="nucleotide sequence ID" value="XM_011506506.1"/>
</dbReference>
<feature type="signal peptide" evidence="7">
    <location>
        <begin position="1"/>
        <end position="19"/>
    </location>
</feature>
<dbReference type="PANTHER" id="PTHR24276:SF91">
    <property type="entry name" value="AT26814P-RELATED"/>
    <property type="match status" value="1"/>
</dbReference>
<dbReference type="PRINTS" id="PR00722">
    <property type="entry name" value="CHYMOTRYPSIN"/>
</dbReference>
<dbReference type="Proteomes" id="UP000695007">
    <property type="component" value="Unplaced"/>
</dbReference>
<dbReference type="Pfam" id="PF00089">
    <property type="entry name" value="Trypsin"/>
    <property type="match status" value="1"/>
</dbReference>
<dbReference type="InterPro" id="IPR050430">
    <property type="entry name" value="Peptidase_S1"/>
</dbReference>
<protein>
    <submittedName>
        <fullName evidence="10">Chymotrypsin-2-like</fullName>
    </submittedName>
</protein>
<dbReference type="CDD" id="cd00190">
    <property type="entry name" value="Tryp_SPc"/>
    <property type="match status" value="1"/>
</dbReference>
<keyword evidence="6" id="KW-1015">Disulfide bond</keyword>
<dbReference type="PROSITE" id="PS00135">
    <property type="entry name" value="TRYPSIN_SER"/>
    <property type="match status" value="1"/>
</dbReference>
<feature type="domain" description="Peptidase S1" evidence="8">
    <location>
        <begin position="24"/>
        <end position="254"/>
    </location>
</feature>
<feature type="chain" id="PRO_5042553409" evidence="7">
    <location>
        <begin position="20"/>
        <end position="255"/>
    </location>
</feature>
<dbReference type="PROSITE" id="PS50240">
    <property type="entry name" value="TRYPSIN_DOM"/>
    <property type="match status" value="1"/>
</dbReference>
<dbReference type="FunFam" id="2.40.10.10:FF:000068">
    <property type="entry name" value="transmembrane protease serine 2"/>
    <property type="match status" value="1"/>
</dbReference>
<dbReference type="GO" id="GO:0006508">
    <property type="term" value="P:proteolysis"/>
    <property type="evidence" value="ECO:0007669"/>
    <property type="project" value="UniProtKB-KW"/>
</dbReference>
<dbReference type="InterPro" id="IPR043504">
    <property type="entry name" value="Peptidase_S1_PA_chymotrypsin"/>
</dbReference>
<dbReference type="InterPro" id="IPR009003">
    <property type="entry name" value="Peptidase_S1_PA"/>
</dbReference>
<keyword evidence="3" id="KW-0645">Protease</keyword>
<dbReference type="InterPro" id="IPR001314">
    <property type="entry name" value="Peptidase_S1A"/>
</dbReference>
<comment type="similarity">
    <text evidence="2">Belongs to the peptidase S1 family.</text>
</comment>
<evidence type="ECO:0000313" key="10">
    <source>
        <dbReference type="RefSeq" id="XP_011504808.1"/>
    </source>
</evidence>
<dbReference type="GeneID" id="105367737"/>
<reference evidence="10" key="1">
    <citation type="submission" date="2025-08" db="UniProtKB">
        <authorList>
            <consortium name="RefSeq"/>
        </authorList>
    </citation>
    <scope>IDENTIFICATION</scope>
</reference>
<dbReference type="GO" id="GO:0005576">
    <property type="term" value="C:extracellular region"/>
    <property type="evidence" value="ECO:0007669"/>
    <property type="project" value="UniProtKB-SubCell"/>
</dbReference>
<dbReference type="InterPro" id="IPR001254">
    <property type="entry name" value="Trypsin_dom"/>
</dbReference>
<dbReference type="PANTHER" id="PTHR24276">
    <property type="entry name" value="POLYSERASE-RELATED"/>
    <property type="match status" value="1"/>
</dbReference>
<evidence type="ECO:0000256" key="5">
    <source>
        <dbReference type="ARBA" id="ARBA00022825"/>
    </source>
</evidence>
<dbReference type="InterPro" id="IPR033116">
    <property type="entry name" value="TRYPSIN_SER"/>
</dbReference>
<gene>
    <name evidence="10" type="primary">LOC105367737</name>
</gene>
<dbReference type="SUPFAM" id="SSF50494">
    <property type="entry name" value="Trypsin-like serine proteases"/>
    <property type="match status" value="1"/>
</dbReference>
<dbReference type="Gene3D" id="2.40.10.10">
    <property type="entry name" value="Trypsin-like serine proteases"/>
    <property type="match status" value="2"/>
</dbReference>
<accession>A0AAJ6YUU1</accession>
<evidence type="ECO:0000256" key="4">
    <source>
        <dbReference type="ARBA" id="ARBA00022801"/>
    </source>
</evidence>
<name>A0AAJ6YUU1_9HYME</name>
<keyword evidence="4" id="KW-0378">Hydrolase</keyword>
<keyword evidence="9" id="KW-1185">Reference proteome</keyword>